<dbReference type="Gene3D" id="1.20.1250.20">
    <property type="entry name" value="MFS general substrate transporter like domains"/>
    <property type="match status" value="1"/>
</dbReference>
<keyword evidence="2" id="KW-0813">Transport</keyword>
<evidence type="ECO:0000256" key="2">
    <source>
        <dbReference type="ARBA" id="ARBA00022448"/>
    </source>
</evidence>
<evidence type="ECO:0000313" key="9">
    <source>
        <dbReference type="EMBL" id="TNJ33872.1"/>
    </source>
</evidence>
<organism evidence="9 10">
    <name type="scientific">Arenimonas terrae</name>
    <dbReference type="NCBI Taxonomy" id="2546226"/>
    <lineage>
        <taxon>Bacteria</taxon>
        <taxon>Pseudomonadati</taxon>
        <taxon>Pseudomonadota</taxon>
        <taxon>Gammaproteobacteria</taxon>
        <taxon>Lysobacterales</taxon>
        <taxon>Lysobacteraceae</taxon>
        <taxon>Arenimonas</taxon>
    </lineage>
</organism>
<evidence type="ECO:0000256" key="5">
    <source>
        <dbReference type="ARBA" id="ARBA00022856"/>
    </source>
</evidence>
<comment type="caution">
    <text evidence="9">The sequence shown here is derived from an EMBL/GenBank/DDBJ whole genome shotgun (WGS) entry which is preliminary data.</text>
</comment>
<comment type="subcellular location">
    <subcellularLocation>
        <location evidence="1">Cell membrane</location>
        <topology evidence="1">Multi-pass membrane protein</topology>
    </subcellularLocation>
</comment>
<dbReference type="PROSITE" id="PS01022">
    <property type="entry name" value="PTR2_1"/>
    <property type="match status" value="1"/>
</dbReference>
<dbReference type="Pfam" id="PF00854">
    <property type="entry name" value="PTR2"/>
    <property type="match status" value="1"/>
</dbReference>
<evidence type="ECO:0000256" key="3">
    <source>
        <dbReference type="ARBA" id="ARBA00022475"/>
    </source>
</evidence>
<dbReference type="Proteomes" id="UP000305760">
    <property type="component" value="Unassembled WGS sequence"/>
</dbReference>
<keyword evidence="5" id="KW-0571">Peptide transport</keyword>
<keyword evidence="3" id="KW-1003">Cell membrane</keyword>
<feature type="transmembrane region" description="Helical" evidence="8">
    <location>
        <begin position="252"/>
        <end position="271"/>
    </location>
</feature>
<feature type="transmembrane region" description="Helical" evidence="8">
    <location>
        <begin position="161"/>
        <end position="181"/>
    </location>
</feature>
<name>A0A5C4RS73_9GAMM</name>
<feature type="transmembrane region" description="Helical" evidence="8">
    <location>
        <begin position="359"/>
        <end position="379"/>
    </location>
</feature>
<dbReference type="PANTHER" id="PTHR23517:SF15">
    <property type="entry name" value="PROTON-DEPENDENT OLIGOPEPTIDE FAMILY TRANSPORT PROTEIN"/>
    <property type="match status" value="1"/>
</dbReference>
<dbReference type="SUPFAM" id="SSF103473">
    <property type="entry name" value="MFS general substrate transporter"/>
    <property type="match status" value="1"/>
</dbReference>
<feature type="transmembrane region" description="Helical" evidence="8">
    <location>
        <begin position="391"/>
        <end position="411"/>
    </location>
</feature>
<keyword evidence="7 8" id="KW-0472">Membrane</keyword>
<evidence type="ECO:0000313" key="10">
    <source>
        <dbReference type="Proteomes" id="UP000305760"/>
    </source>
</evidence>
<keyword evidence="10" id="KW-1185">Reference proteome</keyword>
<feature type="transmembrane region" description="Helical" evidence="8">
    <location>
        <begin position="121"/>
        <end position="140"/>
    </location>
</feature>
<keyword evidence="5" id="KW-0653">Protein transport</keyword>
<dbReference type="InterPro" id="IPR036259">
    <property type="entry name" value="MFS_trans_sf"/>
</dbReference>
<evidence type="ECO:0000256" key="8">
    <source>
        <dbReference type="SAM" id="Phobius"/>
    </source>
</evidence>
<feature type="transmembrane region" description="Helical" evidence="8">
    <location>
        <begin position="187"/>
        <end position="207"/>
    </location>
</feature>
<dbReference type="InterPro" id="IPR050171">
    <property type="entry name" value="MFS_Transporters"/>
</dbReference>
<keyword evidence="6 8" id="KW-1133">Transmembrane helix</keyword>
<dbReference type="OrthoDB" id="9772725at2"/>
<gene>
    <name evidence="9" type="ORF">E1B00_11120</name>
</gene>
<feature type="transmembrane region" description="Helical" evidence="8">
    <location>
        <begin position="423"/>
        <end position="445"/>
    </location>
</feature>
<dbReference type="InterPro" id="IPR000109">
    <property type="entry name" value="POT_fam"/>
</dbReference>
<proteinExistence type="predicted"/>
<dbReference type="CDD" id="cd17346">
    <property type="entry name" value="MFS_DtpA_like"/>
    <property type="match status" value="1"/>
</dbReference>
<dbReference type="EMBL" id="SMDR01000002">
    <property type="protein sequence ID" value="TNJ33872.1"/>
    <property type="molecule type" value="Genomic_DNA"/>
</dbReference>
<evidence type="ECO:0000256" key="4">
    <source>
        <dbReference type="ARBA" id="ARBA00022692"/>
    </source>
</evidence>
<accession>A0A5C4RS73</accession>
<evidence type="ECO:0000256" key="1">
    <source>
        <dbReference type="ARBA" id="ARBA00004651"/>
    </source>
</evidence>
<feature type="transmembrane region" description="Helical" evidence="8">
    <location>
        <begin position="323"/>
        <end position="343"/>
    </location>
</feature>
<evidence type="ECO:0000256" key="6">
    <source>
        <dbReference type="ARBA" id="ARBA00022989"/>
    </source>
</evidence>
<feature type="transmembrane region" description="Helical" evidence="8">
    <location>
        <begin position="96"/>
        <end position="115"/>
    </location>
</feature>
<feature type="transmembrane region" description="Helical" evidence="8">
    <location>
        <begin position="283"/>
        <end position="300"/>
    </location>
</feature>
<dbReference type="GO" id="GO:0006857">
    <property type="term" value="P:oligopeptide transport"/>
    <property type="evidence" value="ECO:0007669"/>
    <property type="project" value="InterPro"/>
</dbReference>
<dbReference type="GO" id="GO:1904680">
    <property type="term" value="F:peptide transmembrane transporter activity"/>
    <property type="evidence" value="ECO:0007669"/>
    <property type="project" value="InterPro"/>
</dbReference>
<feature type="transmembrane region" description="Helical" evidence="8">
    <location>
        <begin position="38"/>
        <end position="58"/>
    </location>
</feature>
<keyword evidence="4 8" id="KW-0812">Transmembrane</keyword>
<dbReference type="PANTHER" id="PTHR23517">
    <property type="entry name" value="RESISTANCE PROTEIN MDTM, PUTATIVE-RELATED-RELATED"/>
    <property type="match status" value="1"/>
</dbReference>
<feature type="transmembrane region" description="Helical" evidence="8">
    <location>
        <begin position="228"/>
        <end position="246"/>
    </location>
</feature>
<protein>
    <submittedName>
        <fullName evidence="9">MFS transporter</fullName>
    </submittedName>
</protein>
<dbReference type="InterPro" id="IPR018456">
    <property type="entry name" value="PTR2_symporter_CS"/>
</dbReference>
<feature type="transmembrane region" description="Helical" evidence="8">
    <location>
        <begin position="70"/>
        <end position="89"/>
    </location>
</feature>
<feature type="transmembrane region" description="Helical" evidence="8">
    <location>
        <begin position="465"/>
        <end position="487"/>
    </location>
</feature>
<evidence type="ECO:0000256" key="7">
    <source>
        <dbReference type="ARBA" id="ARBA00023136"/>
    </source>
</evidence>
<dbReference type="AlphaFoldDB" id="A0A5C4RS73"/>
<dbReference type="GO" id="GO:0005886">
    <property type="term" value="C:plasma membrane"/>
    <property type="evidence" value="ECO:0007669"/>
    <property type="project" value="UniProtKB-SubCell"/>
</dbReference>
<sequence length="495" mass="53051">MAVSASSHTSFTPPPPGDKFGQPAALWQLVHSEFWERFAYYGMRALLAIYVADAFFSLLPDNEAKAQAALTYGAYTALIYATGIFGGFIADRYIGYRRAIVIGGLLMAAGLFLLLVKDLQWFLLGLSLIVVGNGLFKPNISTMVGRLYAPDDVRRDSGFTWFYMGINAGGAIAPAICGWLVGARFGYQWGFFTAGLGMLLGLVVFQWRIARLGDIGKAPDGGNGAARVLVVVLGALVAVPLVYLLLNQKTLVGYLLIGLFLVLTVYFIASGIRSGDKVQLHRYIAMLLLFLAKILFWGMFEQAGSSLNFFAKDHVDSPFDFTLFQSANPTFIILMAPVFAWLWPKLEARGINPSIPRKFGIAVILVAIGFSVLVGSIGGQTGTEVRIAWEILALAYLINTMGELCLSPIGLSMVSKLAAMRDTGLAMGAWFLCTAIGNFVAGAVAAVASGGGASGTAGIEQYAAIYTQIAIAGFVFGAAFMLFAPLVNKLMHGVK</sequence>
<dbReference type="InterPro" id="IPR005279">
    <property type="entry name" value="Dipep/tripep_permease"/>
</dbReference>
<dbReference type="RefSeq" id="WP_139448720.1">
    <property type="nucleotide sequence ID" value="NZ_SMDR01000002.1"/>
</dbReference>
<dbReference type="NCBIfam" id="TIGR00924">
    <property type="entry name" value="yjdL_sub1_fam"/>
    <property type="match status" value="1"/>
</dbReference>
<reference evidence="9 10" key="1">
    <citation type="submission" date="2019-03" db="EMBL/GenBank/DDBJ databases">
        <title>Arenimonas daejeonensis sp. nov., isolated from compost.</title>
        <authorList>
            <person name="Jeon C.O."/>
        </authorList>
    </citation>
    <scope>NUCLEOTIDE SEQUENCE [LARGE SCALE GENOMIC DNA]</scope>
    <source>
        <strain evidence="9 10">R29</strain>
    </source>
</reference>